<dbReference type="InterPro" id="IPR017871">
    <property type="entry name" value="ABC_transporter-like_CS"/>
</dbReference>
<dbReference type="RefSeq" id="WP_006503509.1">
    <property type="nucleotide sequence ID" value="NZ_BAGZ01000016.1"/>
</dbReference>
<keyword evidence="2" id="KW-0813">Transport</keyword>
<evidence type="ECO:0000256" key="4">
    <source>
        <dbReference type="ARBA" id="ARBA00022840"/>
    </source>
</evidence>
<evidence type="ECO:0000313" key="8">
    <source>
        <dbReference type="Proteomes" id="UP000008495"/>
    </source>
</evidence>
<keyword evidence="3" id="KW-0547">Nucleotide-binding</keyword>
<dbReference type="PANTHER" id="PTHR43776:SF7">
    <property type="entry name" value="D,D-DIPEPTIDE TRANSPORT ATP-BINDING PROTEIN DDPF-RELATED"/>
    <property type="match status" value="1"/>
</dbReference>
<evidence type="ECO:0000256" key="1">
    <source>
        <dbReference type="ARBA" id="ARBA00005417"/>
    </source>
</evidence>
<reference evidence="7 8" key="1">
    <citation type="submission" date="2012-08" db="EMBL/GenBank/DDBJ databases">
        <title>Whole genome shotgun sequence of Austwickia chelonae NBRC 105200.</title>
        <authorList>
            <person name="Yoshida I."/>
            <person name="Hosoyama A."/>
            <person name="Tsuchikane K."/>
            <person name="Katsumata H."/>
            <person name="Ando Y."/>
            <person name="Ohji S."/>
            <person name="Hamada M."/>
            <person name="Tamura T."/>
            <person name="Yamazoe A."/>
            <person name="Yamazaki S."/>
            <person name="Fujita N."/>
        </authorList>
    </citation>
    <scope>NUCLEOTIDE SEQUENCE [LARGE SCALE GENOMIC DNA]</scope>
    <source>
        <strain evidence="7 8">NBRC 105200</strain>
    </source>
</reference>
<organism evidence="7 8">
    <name type="scientific">Austwickia chelonae NBRC 105200</name>
    <dbReference type="NCBI Taxonomy" id="1184607"/>
    <lineage>
        <taxon>Bacteria</taxon>
        <taxon>Bacillati</taxon>
        <taxon>Actinomycetota</taxon>
        <taxon>Actinomycetes</taxon>
        <taxon>Micrococcales</taxon>
        <taxon>Dermatophilaceae</taxon>
        <taxon>Austwickia</taxon>
    </lineage>
</organism>
<feature type="region of interest" description="Disordered" evidence="5">
    <location>
        <begin position="1"/>
        <end position="21"/>
    </location>
</feature>
<sequence length="238" mass="24776">MTSTAVQVAPQPVGQLPEGRGLRAEKVSARYGRRGPLVLDGVSVTVPPGRITGLRGPSGTGKSTLARVLSGLLAPCSGEVTADGAPVATRRGAMGGRTAMLFQSPRRSCSPYATLRRTILEPTTIRGSRAAQNQVDLESVCHRVGLTDDLLDRLPTQVSLGQLQRACLARVIVSRPDYLICDEATAMLDAASAASVAHLVRGLAEDGVGVLAISHDAPFLEAWADEVCDLSDLGGSAV</sequence>
<dbReference type="AlphaFoldDB" id="K6WA88"/>
<keyword evidence="4 7" id="KW-0067">ATP-binding</keyword>
<dbReference type="Proteomes" id="UP000008495">
    <property type="component" value="Unassembled WGS sequence"/>
</dbReference>
<gene>
    <name evidence="7" type="ORF">AUCHE_16_01750</name>
</gene>
<evidence type="ECO:0000313" key="7">
    <source>
        <dbReference type="EMBL" id="GAB78752.1"/>
    </source>
</evidence>
<dbReference type="eggNOG" id="COG4608">
    <property type="taxonomic scope" value="Bacteria"/>
</dbReference>
<evidence type="ECO:0000259" key="6">
    <source>
        <dbReference type="PROSITE" id="PS50893"/>
    </source>
</evidence>
<comment type="similarity">
    <text evidence="1">Belongs to the ABC transporter superfamily.</text>
</comment>
<dbReference type="GO" id="GO:0055085">
    <property type="term" value="P:transmembrane transport"/>
    <property type="evidence" value="ECO:0007669"/>
    <property type="project" value="UniProtKB-ARBA"/>
</dbReference>
<evidence type="ECO:0000256" key="5">
    <source>
        <dbReference type="SAM" id="MobiDB-lite"/>
    </source>
</evidence>
<dbReference type="InterPro" id="IPR003593">
    <property type="entry name" value="AAA+_ATPase"/>
</dbReference>
<proteinExistence type="inferred from homology"/>
<dbReference type="SUPFAM" id="SSF52540">
    <property type="entry name" value="P-loop containing nucleoside triphosphate hydrolases"/>
    <property type="match status" value="1"/>
</dbReference>
<dbReference type="SMART" id="SM00382">
    <property type="entry name" value="AAA"/>
    <property type="match status" value="1"/>
</dbReference>
<dbReference type="GO" id="GO:0005524">
    <property type="term" value="F:ATP binding"/>
    <property type="evidence" value="ECO:0007669"/>
    <property type="project" value="UniProtKB-KW"/>
</dbReference>
<feature type="domain" description="ABC transporter" evidence="6">
    <location>
        <begin position="22"/>
        <end position="238"/>
    </location>
</feature>
<evidence type="ECO:0000256" key="3">
    <source>
        <dbReference type="ARBA" id="ARBA00022741"/>
    </source>
</evidence>
<keyword evidence="8" id="KW-1185">Reference proteome</keyword>
<dbReference type="Gene3D" id="3.40.50.300">
    <property type="entry name" value="P-loop containing nucleotide triphosphate hydrolases"/>
    <property type="match status" value="1"/>
</dbReference>
<dbReference type="PROSITE" id="PS00211">
    <property type="entry name" value="ABC_TRANSPORTER_1"/>
    <property type="match status" value="1"/>
</dbReference>
<evidence type="ECO:0000256" key="2">
    <source>
        <dbReference type="ARBA" id="ARBA00022448"/>
    </source>
</evidence>
<name>K6WA88_9MICO</name>
<accession>K6WA88</accession>
<comment type="caution">
    <text evidence="7">The sequence shown here is derived from an EMBL/GenBank/DDBJ whole genome shotgun (WGS) entry which is preliminary data.</text>
</comment>
<dbReference type="PANTHER" id="PTHR43776">
    <property type="entry name" value="TRANSPORT ATP-BINDING PROTEIN"/>
    <property type="match status" value="1"/>
</dbReference>
<dbReference type="InterPro" id="IPR027417">
    <property type="entry name" value="P-loop_NTPase"/>
</dbReference>
<dbReference type="InterPro" id="IPR003439">
    <property type="entry name" value="ABC_transporter-like_ATP-bd"/>
</dbReference>
<dbReference type="EMBL" id="BAGZ01000016">
    <property type="protein sequence ID" value="GAB78752.1"/>
    <property type="molecule type" value="Genomic_DNA"/>
</dbReference>
<dbReference type="GO" id="GO:0016887">
    <property type="term" value="F:ATP hydrolysis activity"/>
    <property type="evidence" value="ECO:0007669"/>
    <property type="project" value="InterPro"/>
</dbReference>
<protein>
    <submittedName>
        <fullName evidence="7">Putative ABC transporter ATP-binding protein</fullName>
    </submittedName>
</protein>
<dbReference type="Pfam" id="PF00005">
    <property type="entry name" value="ABC_tran"/>
    <property type="match status" value="1"/>
</dbReference>
<dbReference type="PROSITE" id="PS50893">
    <property type="entry name" value="ABC_TRANSPORTER_2"/>
    <property type="match status" value="1"/>
</dbReference>
<dbReference type="STRING" id="100225.SAMN05421595_2405"/>
<dbReference type="InterPro" id="IPR050319">
    <property type="entry name" value="ABC_transp_ATP-bind"/>
</dbReference>
<dbReference type="OrthoDB" id="2986442at2"/>